<proteinExistence type="predicted"/>
<dbReference type="AlphaFoldDB" id="B0MWE1"/>
<keyword evidence="2" id="KW-1185">Reference proteome</keyword>
<sequence length="42" mass="4707">MPAPAQKSSETKITKKISHTTIFYSFQTKKFSFAGKTESNPL</sequence>
<gene>
    <name evidence="1" type="ORF">ALIPUT_01399</name>
</gene>
<evidence type="ECO:0000313" key="2">
    <source>
        <dbReference type="Proteomes" id="UP000005819"/>
    </source>
</evidence>
<reference evidence="1" key="1">
    <citation type="submission" date="2007-10" db="EMBL/GenBank/DDBJ databases">
        <authorList>
            <person name="Fulton L."/>
            <person name="Clifton S."/>
            <person name="Fulton B."/>
            <person name="Xu J."/>
            <person name="Minx P."/>
            <person name="Pepin K.H."/>
            <person name="Johnson M."/>
            <person name="Thiruvilangam P."/>
            <person name="Bhonagiri V."/>
            <person name="Nash W.E."/>
            <person name="Mardis E.R."/>
            <person name="Wilson R.K."/>
        </authorList>
    </citation>
    <scope>NUCLEOTIDE SEQUENCE [LARGE SCALE GENOMIC DNA]</scope>
    <source>
        <strain evidence="1">DSM 17216</strain>
    </source>
</reference>
<dbReference type="HOGENOM" id="CLU_3246255_0_0_10"/>
<evidence type="ECO:0000313" key="1">
    <source>
        <dbReference type="EMBL" id="EDS03572.1"/>
    </source>
</evidence>
<dbReference type="EMBL" id="ABFK02000018">
    <property type="protein sequence ID" value="EDS03572.1"/>
    <property type="molecule type" value="Genomic_DNA"/>
</dbReference>
<comment type="caution">
    <text evidence="1">The sequence shown here is derived from an EMBL/GenBank/DDBJ whole genome shotgun (WGS) entry which is preliminary data.</text>
</comment>
<organism evidence="1 2">
    <name type="scientific">Alistipes putredinis DSM 17216</name>
    <dbReference type="NCBI Taxonomy" id="445970"/>
    <lineage>
        <taxon>Bacteria</taxon>
        <taxon>Pseudomonadati</taxon>
        <taxon>Bacteroidota</taxon>
        <taxon>Bacteroidia</taxon>
        <taxon>Bacteroidales</taxon>
        <taxon>Rikenellaceae</taxon>
        <taxon>Alistipes</taxon>
    </lineage>
</organism>
<reference evidence="1" key="2">
    <citation type="submission" date="2013-09" db="EMBL/GenBank/DDBJ databases">
        <title>Draft genome sequence of Alistipes putredinis (DSM 17216).</title>
        <authorList>
            <person name="Sudarsanam P."/>
            <person name="Ley R."/>
            <person name="Guruge J."/>
            <person name="Turnbaugh P.J."/>
            <person name="Mahowald M."/>
            <person name="Liep D."/>
            <person name="Gordon J."/>
        </authorList>
    </citation>
    <scope>NUCLEOTIDE SEQUENCE</scope>
    <source>
        <strain evidence="1">DSM 17216</strain>
    </source>
</reference>
<protein>
    <submittedName>
        <fullName evidence="1">Uncharacterized protein</fullName>
    </submittedName>
</protein>
<dbReference type="Proteomes" id="UP000005819">
    <property type="component" value="Unassembled WGS sequence"/>
</dbReference>
<name>B0MWE1_9BACT</name>
<accession>B0MWE1</accession>